<dbReference type="Proteomes" id="UP001562425">
    <property type="component" value="Unassembled WGS sequence"/>
</dbReference>
<feature type="non-terminal residue" evidence="2">
    <location>
        <position position="1"/>
    </location>
</feature>
<organism evidence="2 3">
    <name type="scientific">Culex pipiens pipiens</name>
    <name type="common">Northern house mosquito</name>
    <dbReference type="NCBI Taxonomy" id="38569"/>
    <lineage>
        <taxon>Eukaryota</taxon>
        <taxon>Metazoa</taxon>
        <taxon>Ecdysozoa</taxon>
        <taxon>Arthropoda</taxon>
        <taxon>Hexapoda</taxon>
        <taxon>Insecta</taxon>
        <taxon>Pterygota</taxon>
        <taxon>Neoptera</taxon>
        <taxon>Endopterygota</taxon>
        <taxon>Diptera</taxon>
        <taxon>Nematocera</taxon>
        <taxon>Culicoidea</taxon>
        <taxon>Culicidae</taxon>
        <taxon>Culicinae</taxon>
        <taxon>Culicini</taxon>
        <taxon>Culex</taxon>
        <taxon>Culex</taxon>
    </lineage>
</organism>
<sequence>HYFSTTTHVRSSCVDVADTNASTAANAATASTSSLDEPDAAADLINLDTTNSSFELEDFDPLNDRARPIPSAAKPPRRRPPVH</sequence>
<name>A0ABD1CJM2_CULPP</name>
<reference evidence="2 3" key="1">
    <citation type="submission" date="2024-05" db="EMBL/GenBank/DDBJ databases">
        <title>Culex pipiens pipiens assembly and annotation.</title>
        <authorList>
            <person name="Alout H."/>
            <person name="Durand T."/>
        </authorList>
    </citation>
    <scope>NUCLEOTIDE SEQUENCE [LARGE SCALE GENOMIC DNA]</scope>
    <source>
        <strain evidence="2">HA-2024</strain>
        <tissue evidence="2">Whole body</tissue>
    </source>
</reference>
<accession>A0ABD1CJM2</accession>
<feature type="region of interest" description="Disordered" evidence="1">
    <location>
        <begin position="56"/>
        <end position="83"/>
    </location>
</feature>
<protein>
    <submittedName>
        <fullName evidence="2">Uncharacterized protein</fullName>
    </submittedName>
</protein>
<evidence type="ECO:0000256" key="1">
    <source>
        <dbReference type="SAM" id="MobiDB-lite"/>
    </source>
</evidence>
<gene>
    <name evidence="2" type="ORF">pipiens_016813</name>
</gene>
<keyword evidence="3" id="KW-1185">Reference proteome</keyword>
<proteinExistence type="predicted"/>
<evidence type="ECO:0000313" key="2">
    <source>
        <dbReference type="EMBL" id="KAL1376593.1"/>
    </source>
</evidence>
<dbReference type="EMBL" id="JBEHCU010011552">
    <property type="protein sequence ID" value="KAL1376593.1"/>
    <property type="molecule type" value="Genomic_DNA"/>
</dbReference>
<dbReference type="AlphaFoldDB" id="A0ABD1CJM2"/>
<evidence type="ECO:0000313" key="3">
    <source>
        <dbReference type="Proteomes" id="UP001562425"/>
    </source>
</evidence>
<comment type="caution">
    <text evidence="2">The sequence shown here is derived from an EMBL/GenBank/DDBJ whole genome shotgun (WGS) entry which is preliminary data.</text>
</comment>